<dbReference type="EnsemblMetazoa" id="AMIN016143-RA">
    <property type="protein sequence ID" value="AMIN016143-PA"/>
    <property type="gene ID" value="AMIN016143"/>
</dbReference>
<sequence length="137" mass="14838">MKEHLLVLIILAAANDVSRAAVLERNEPLCNPEDDFFAAGPECNSFYLCRDGELKILECPVSLVWNDDMSRCDDPKHVQCEDGEPTVATEAPPTQPPTSPPTTSDTCMPGVKSGLPILFPGSECPPDISAFVSESYL</sequence>
<feature type="region of interest" description="Disordered" evidence="6">
    <location>
        <begin position="76"/>
        <end position="106"/>
    </location>
</feature>
<dbReference type="GO" id="GO:0005576">
    <property type="term" value="C:extracellular region"/>
    <property type="evidence" value="ECO:0007669"/>
    <property type="project" value="InterPro"/>
</dbReference>
<dbReference type="Gene3D" id="2.170.140.10">
    <property type="entry name" value="Chitin binding domain"/>
    <property type="match status" value="1"/>
</dbReference>
<dbReference type="SMART" id="SM00494">
    <property type="entry name" value="ChtBD2"/>
    <property type="match status" value="1"/>
</dbReference>
<dbReference type="VEuPathDB" id="VectorBase:AMIN016143"/>
<feature type="chain" id="PRO_5017700677" description="Chitin-binding type-2 domain-containing protein" evidence="7">
    <location>
        <begin position="21"/>
        <end position="137"/>
    </location>
</feature>
<evidence type="ECO:0000313" key="10">
    <source>
        <dbReference type="Proteomes" id="UP000075920"/>
    </source>
</evidence>
<reference evidence="10" key="1">
    <citation type="submission" date="2013-03" db="EMBL/GenBank/DDBJ databases">
        <title>The Genome Sequence of Anopheles minimus MINIMUS1.</title>
        <authorList>
            <consortium name="The Broad Institute Genomics Platform"/>
            <person name="Neafsey D.E."/>
            <person name="Walton C."/>
            <person name="Walker B."/>
            <person name="Young S.K."/>
            <person name="Zeng Q."/>
            <person name="Gargeya S."/>
            <person name="Fitzgerald M."/>
            <person name="Haas B."/>
            <person name="Abouelleil A."/>
            <person name="Allen A.W."/>
            <person name="Alvarado L."/>
            <person name="Arachchi H.M."/>
            <person name="Berlin A.M."/>
            <person name="Chapman S.B."/>
            <person name="Gainer-Dewar J."/>
            <person name="Goldberg J."/>
            <person name="Griggs A."/>
            <person name="Gujja S."/>
            <person name="Hansen M."/>
            <person name="Howarth C."/>
            <person name="Imamovic A."/>
            <person name="Ireland A."/>
            <person name="Larimer J."/>
            <person name="McCowan C."/>
            <person name="Murphy C."/>
            <person name="Pearson M."/>
            <person name="Poon T.W."/>
            <person name="Priest M."/>
            <person name="Roberts A."/>
            <person name="Saif S."/>
            <person name="Shea T."/>
            <person name="Sisk P."/>
            <person name="Sykes S."/>
            <person name="Wortman J."/>
            <person name="Nusbaum C."/>
            <person name="Birren B."/>
        </authorList>
    </citation>
    <scope>NUCLEOTIDE SEQUENCE [LARGE SCALE GENOMIC DNA]</scope>
    <source>
        <strain evidence="10">MINIMUS1</strain>
    </source>
</reference>
<keyword evidence="3" id="KW-0677">Repeat</keyword>
<evidence type="ECO:0000313" key="9">
    <source>
        <dbReference type="EnsemblMetazoa" id="AMIN016143-PA"/>
    </source>
</evidence>
<protein>
    <recommendedName>
        <fullName evidence="8">Chitin-binding type-2 domain-containing protein</fullName>
    </recommendedName>
</protein>
<dbReference type="PANTHER" id="PTHR23301">
    <property type="entry name" value="CHITIN BINDING PERITROPHIN-A"/>
    <property type="match status" value="1"/>
</dbReference>
<dbReference type="AlphaFoldDB" id="A0A3F2Z0Y8"/>
<dbReference type="GO" id="GO:0008061">
    <property type="term" value="F:chitin binding"/>
    <property type="evidence" value="ECO:0007669"/>
    <property type="project" value="UniProtKB-KW"/>
</dbReference>
<dbReference type="InterPro" id="IPR051940">
    <property type="entry name" value="Chitin_bind-dev_reg"/>
</dbReference>
<dbReference type="Proteomes" id="UP000075920">
    <property type="component" value="Unassembled WGS sequence"/>
</dbReference>
<name>A0A3F2Z0Y8_9DIPT</name>
<evidence type="ECO:0000259" key="8">
    <source>
        <dbReference type="PROSITE" id="PS50940"/>
    </source>
</evidence>
<accession>A0A3F2Z0Y8</accession>
<keyword evidence="1" id="KW-0147">Chitin-binding</keyword>
<keyword evidence="10" id="KW-1185">Reference proteome</keyword>
<dbReference type="SUPFAM" id="SSF57625">
    <property type="entry name" value="Invertebrate chitin-binding proteins"/>
    <property type="match status" value="1"/>
</dbReference>
<dbReference type="PANTHER" id="PTHR23301:SF0">
    <property type="entry name" value="CHITIN-BINDING TYPE-2 DOMAIN-CONTAINING PROTEIN-RELATED"/>
    <property type="match status" value="1"/>
</dbReference>
<keyword evidence="5" id="KW-0325">Glycoprotein</keyword>
<dbReference type="InterPro" id="IPR036508">
    <property type="entry name" value="Chitin-bd_dom_sf"/>
</dbReference>
<evidence type="ECO:0000256" key="4">
    <source>
        <dbReference type="ARBA" id="ARBA00023157"/>
    </source>
</evidence>
<dbReference type="InterPro" id="IPR002557">
    <property type="entry name" value="Chitin-bd_dom"/>
</dbReference>
<dbReference type="PROSITE" id="PS50940">
    <property type="entry name" value="CHIT_BIND_II"/>
    <property type="match status" value="1"/>
</dbReference>
<feature type="domain" description="Chitin-binding type-2" evidence="8">
    <location>
        <begin position="27"/>
        <end position="82"/>
    </location>
</feature>
<proteinExistence type="predicted"/>
<dbReference type="Pfam" id="PF01607">
    <property type="entry name" value="CBM_14"/>
    <property type="match status" value="1"/>
</dbReference>
<evidence type="ECO:0000256" key="2">
    <source>
        <dbReference type="ARBA" id="ARBA00022729"/>
    </source>
</evidence>
<organism evidence="9 10">
    <name type="scientific">Anopheles minimus</name>
    <dbReference type="NCBI Taxonomy" id="112268"/>
    <lineage>
        <taxon>Eukaryota</taxon>
        <taxon>Metazoa</taxon>
        <taxon>Ecdysozoa</taxon>
        <taxon>Arthropoda</taxon>
        <taxon>Hexapoda</taxon>
        <taxon>Insecta</taxon>
        <taxon>Pterygota</taxon>
        <taxon>Neoptera</taxon>
        <taxon>Endopterygota</taxon>
        <taxon>Diptera</taxon>
        <taxon>Nematocera</taxon>
        <taxon>Culicoidea</taxon>
        <taxon>Culicidae</taxon>
        <taxon>Anophelinae</taxon>
        <taxon>Anopheles</taxon>
    </lineage>
</organism>
<feature type="signal peptide" evidence="7">
    <location>
        <begin position="1"/>
        <end position="20"/>
    </location>
</feature>
<evidence type="ECO:0000256" key="3">
    <source>
        <dbReference type="ARBA" id="ARBA00022737"/>
    </source>
</evidence>
<reference evidence="9" key="2">
    <citation type="submission" date="2020-05" db="UniProtKB">
        <authorList>
            <consortium name="EnsemblMetazoa"/>
        </authorList>
    </citation>
    <scope>IDENTIFICATION</scope>
    <source>
        <strain evidence="9">MINIMUS1</strain>
    </source>
</reference>
<keyword evidence="4" id="KW-1015">Disulfide bond</keyword>
<evidence type="ECO:0000256" key="1">
    <source>
        <dbReference type="ARBA" id="ARBA00022669"/>
    </source>
</evidence>
<evidence type="ECO:0000256" key="7">
    <source>
        <dbReference type="SAM" id="SignalP"/>
    </source>
</evidence>
<evidence type="ECO:0000256" key="6">
    <source>
        <dbReference type="SAM" id="MobiDB-lite"/>
    </source>
</evidence>
<keyword evidence="2 7" id="KW-0732">Signal</keyword>
<evidence type="ECO:0000256" key="5">
    <source>
        <dbReference type="ARBA" id="ARBA00023180"/>
    </source>
</evidence>